<organism evidence="6 7">
    <name type="scientific">Cladophialophora carrionii</name>
    <dbReference type="NCBI Taxonomy" id="86049"/>
    <lineage>
        <taxon>Eukaryota</taxon>
        <taxon>Fungi</taxon>
        <taxon>Dikarya</taxon>
        <taxon>Ascomycota</taxon>
        <taxon>Pezizomycotina</taxon>
        <taxon>Eurotiomycetes</taxon>
        <taxon>Chaetothyriomycetidae</taxon>
        <taxon>Chaetothyriales</taxon>
        <taxon>Herpotrichiellaceae</taxon>
        <taxon>Cladophialophora</taxon>
    </lineage>
</organism>
<dbReference type="PROSITE" id="PS50118">
    <property type="entry name" value="HMG_BOX_2"/>
    <property type="match status" value="1"/>
</dbReference>
<feature type="region of interest" description="Disordered" evidence="4">
    <location>
        <begin position="202"/>
        <end position="543"/>
    </location>
</feature>
<dbReference type="VEuPathDB" id="FungiDB:G647_10093"/>
<dbReference type="Proteomes" id="UP000094526">
    <property type="component" value="Unassembled WGS sequence"/>
</dbReference>
<proteinExistence type="predicted"/>
<feature type="compositionally biased region" description="Polar residues" evidence="4">
    <location>
        <begin position="300"/>
        <end position="311"/>
    </location>
</feature>
<evidence type="ECO:0000259" key="5">
    <source>
        <dbReference type="PROSITE" id="PS50118"/>
    </source>
</evidence>
<feature type="compositionally biased region" description="Low complexity" evidence="4">
    <location>
        <begin position="244"/>
        <end position="253"/>
    </location>
</feature>
<feature type="domain" description="HMG box" evidence="5">
    <location>
        <begin position="118"/>
        <end position="184"/>
    </location>
</feature>
<dbReference type="PANTHER" id="PTHR46040">
    <property type="entry name" value="HIGH MOBILITY GROUP PROTEIN 2"/>
    <property type="match status" value="1"/>
</dbReference>
<comment type="caution">
    <text evidence="6">The sequence shown here is derived from an EMBL/GenBank/DDBJ whole genome shotgun (WGS) entry which is preliminary data.</text>
</comment>
<dbReference type="EMBL" id="LGRB01000004">
    <property type="protein sequence ID" value="OCT54565.1"/>
    <property type="molecule type" value="Genomic_DNA"/>
</dbReference>
<accession>A0A1C1D1H5</accession>
<feature type="DNA-binding region" description="HMG box" evidence="3">
    <location>
        <begin position="118"/>
        <end position="184"/>
    </location>
</feature>
<dbReference type="Pfam" id="PF00505">
    <property type="entry name" value="HMG_box"/>
    <property type="match status" value="1"/>
</dbReference>
<feature type="compositionally biased region" description="Polar residues" evidence="4">
    <location>
        <begin position="218"/>
        <end position="227"/>
    </location>
</feature>
<dbReference type="STRING" id="86049.A0A1C1D1H5"/>
<dbReference type="AlphaFoldDB" id="A0A1C1D1H5"/>
<dbReference type="Gene3D" id="1.10.150.50">
    <property type="entry name" value="Transcription Factor, Ets-1"/>
    <property type="match status" value="1"/>
</dbReference>
<dbReference type="InterPro" id="IPR036910">
    <property type="entry name" value="HMG_box_dom_sf"/>
</dbReference>
<dbReference type="Gene3D" id="1.10.30.10">
    <property type="entry name" value="High mobility group box domain"/>
    <property type="match status" value="1"/>
</dbReference>
<dbReference type="SMART" id="SM00398">
    <property type="entry name" value="HMG"/>
    <property type="match status" value="1"/>
</dbReference>
<dbReference type="GO" id="GO:0003677">
    <property type="term" value="F:DNA binding"/>
    <property type="evidence" value="ECO:0007669"/>
    <property type="project" value="UniProtKB-UniRule"/>
</dbReference>
<feature type="compositionally biased region" description="Polar residues" evidence="4">
    <location>
        <begin position="388"/>
        <end position="404"/>
    </location>
</feature>
<gene>
    <name evidence="6" type="ORF">CLCR_00822</name>
</gene>
<dbReference type="CDD" id="cd09487">
    <property type="entry name" value="SAM_superfamily"/>
    <property type="match status" value="1"/>
</dbReference>
<evidence type="ECO:0000256" key="1">
    <source>
        <dbReference type="ARBA" id="ARBA00023125"/>
    </source>
</evidence>
<dbReference type="SUPFAM" id="SSF47095">
    <property type="entry name" value="HMG-box"/>
    <property type="match status" value="1"/>
</dbReference>
<keyword evidence="2 3" id="KW-0539">Nucleus</keyword>
<dbReference type="GO" id="GO:0010468">
    <property type="term" value="P:regulation of gene expression"/>
    <property type="evidence" value="ECO:0007669"/>
    <property type="project" value="TreeGrafter"/>
</dbReference>
<keyword evidence="1 3" id="KW-0238">DNA-binding</keyword>
<feature type="compositionally biased region" description="Low complexity" evidence="4">
    <location>
        <begin position="364"/>
        <end position="373"/>
    </location>
</feature>
<feature type="region of interest" description="Disordered" evidence="4">
    <location>
        <begin position="72"/>
        <end position="123"/>
    </location>
</feature>
<keyword evidence="7" id="KW-1185">Reference proteome</keyword>
<evidence type="ECO:0000256" key="4">
    <source>
        <dbReference type="SAM" id="MobiDB-lite"/>
    </source>
</evidence>
<dbReference type="Pfam" id="PF00536">
    <property type="entry name" value="SAM_1"/>
    <property type="match status" value="1"/>
</dbReference>
<dbReference type="VEuPathDB" id="FungiDB:CLCR_00822"/>
<evidence type="ECO:0000256" key="3">
    <source>
        <dbReference type="PROSITE-ProRule" id="PRU00267"/>
    </source>
</evidence>
<dbReference type="GO" id="GO:0005634">
    <property type="term" value="C:nucleus"/>
    <property type="evidence" value="ECO:0007669"/>
    <property type="project" value="UniProtKB-UniRule"/>
</dbReference>
<dbReference type="SMART" id="SM00454">
    <property type="entry name" value="SAM"/>
    <property type="match status" value="1"/>
</dbReference>
<dbReference type="SUPFAM" id="SSF47769">
    <property type="entry name" value="SAM/Pointed domain"/>
    <property type="match status" value="1"/>
</dbReference>
<evidence type="ECO:0000313" key="7">
    <source>
        <dbReference type="Proteomes" id="UP000094526"/>
    </source>
</evidence>
<dbReference type="InterPro" id="IPR001660">
    <property type="entry name" value="SAM"/>
</dbReference>
<dbReference type="InterPro" id="IPR051965">
    <property type="entry name" value="ChromReg_NeuronalGeneExpr"/>
</dbReference>
<dbReference type="PANTHER" id="PTHR46040:SF3">
    <property type="entry name" value="HIGH MOBILITY GROUP PROTEIN 2"/>
    <property type="match status" value="1"/>
</dbReference>
<dbReference type="InterPro" id="IPR013761">
    <property type="entry name" value="SAM/pointed_sf"/>
</dbReference>
<protein>
    <recommendedName>
        <fullName evidence="5">HMG box domain-containing protein</fullName>
    </recommendedName>
</protein>
<dbReference type="InterPro" id="IPR009071">
    <property type="entry name" value="HMG_box_dom"/>
</dbReference>
<dbReference type="eggNOG" id="KOG0381">
    <property type="taxonomic scope" value="Eukaryota"/>
</dbReference>
<sequence>MSDLAPHLERLGLEQYLDLFISEGFDTWETLTDIQESDFDALNVKLGHRRKLQRAIAEYRGISFERLLGSAAQEGQPESGRASEAVIAGSSEAERPAGPPPEAKRKYRRHPKPDENAPERPPSAYVIFSNRIREEVKDQNLSFTQIAKLVGDRWQKLDPAGKEPFEAQASAAKERYNIQLSVYRKTDEYKEYMAYLADFKAKHGQTAEAKRPKLEPESSGSIISTKSFEAGHEGTAPPSGHFRGSSMGSSASSPFIGGATQLTGSGGPAPPRPRLPSSRSGSPPPSLQSREYFRPGLISGHSSVSDESATVKSEVPDTVSRTAGLSLGAPSATPPLPNFPPSTSAGESAPGHDPLARSRLSYFVQQQQPVSSPLSNVGISPPGHGALSYQQNFPSPTTQESSWRNRPPEFRGYQDTPRAVPMSYPHSTPGREQLSPTQLPPLVPQDRMSDYYPAASPRLLPPPRAPSSGTSSLPHLARAMEPPRPMTEPLQLRQQARDDGRLGLNRSESDAATTLAGLASGVTRPDPTKPHSPTPPRHPRPSP</sequence>
<name>A0A1C1D1H5_9EURO</name>
<evidence type="ECO:0000313" key="6">
    <source>
        <dbReference type="EMBL" id="OCT54565.1"/>
    </source>
</evidence>
<evidence type="ECO:0000256" key="2">
    <source>
        <dbReference type="ARBA" id="ARBA00023242"/>
    </source>
</evidence>
<dbReference type="OrthoDB" id="1919336at2759"/>
<reference evidence="7" key="1">
    <citation type="submission" date="2015-07" db="EMBL/GenBank/DDBJ databases">
        <authorList>
            <person name="Teixeira M.M."/>
            <person name="Souza R.C."/>
            <person name="Almeida L.G."/>
            <person name="Vicente V.A."/>
            <person name="de Hoog S."/>
            <person name="Bocca A.L."/>
            <person name="de Almeida S.R."/>
            <person name="Vasconcelos A.T."/>
            <person name="Felipe M.S."/>
        </authorList>
    </citation>
    <scope>NUCLEOTIDE SEQUENCE [LARGE SCALE GENOMIC DNA]</scope>
    <source>
        <strain evidence="7">KSF</strain>
    </source>
</reference>